<dbReference type="EMBL" id="BGZK01000390">
    <property type="protein sequence ID" value="GBP40949.1"/>
    <property type="molecule type" value="Genomic_DNA"/>
</dbReference>
<sequence length="254" mass="28562">MIFSLTYLSLDVYEVMFENVLVRIVEFYYLVQPKPHTVQRTKLCLSELSANDVMRRFNSPRPFLLPPPLPILRHCDAFVANFTAAEFHALYCTFMCYPVVLSGDGVFNRSKGVRRVMVLDWFSTASFAATKSPADTHVTLPESSRGASLSAPASEIFARKAATRAAISSFGNLRNHTIDTLISAQNQKAERTRLANNLSRLILSKRTRTRSEIGTKSVPAEKFSSGRPEILSKIVPRDRENRPARPRRPNATNN</sequence>
<reference evidence="2 3" key="1">
    <citation type="journal article" date="2019" name="Commun. Biol.">
        <title>The bagworm genome reveals a unique fibroin gene that provides high tensile strength.</title>
        <authorList>
            <person name="Kono N."/>
            <person name="Nakamura H."/>
            <person name="Ohtoshi R."/>
            <person name="Tomita M."/>
            <person name="Numata K."/>
            <person name="Arakawa K."/>
        </authorList>
    </citation>
    <scope>NUCLEOTIDE SEQUENCE [LARGE SCALE GENOMIC DNA]</scope>
</reference>
<evidence type="ECO:0000313" key="2">
    <source>
        <dbReference type="EMBL" id="GBP40949.1"/>
    </source>
</evidence>
<proteinExistence type="predicted"/>
<accession>A0A4C1VRY8</accession>
<evidence type="ECO:0000313" key="3">
    <source>
        <dbReference type="Proteomes" id="UP000299102"/>
    </source>
</evidence>
<dbReference type="Proteomes" id="UP000299102">
    <property type="component" value="Unassembled WGS sequence"/>
</dbReference>
<comment type="caution">
    <text evidence="2">The sequence shown here is derived from an EMBL/GenBank/DDBJ whole genome shotgun (WGS) entry which is preliminary data.</text>
</comment>
<dbReference type="AlphaFoldDB" id="A0A4C1VRY8"/>
<evidence type="ECO:0000256" key="1">
    <source>
        <dbReference type="SAM" id="MobiDB-lite"/>
    </source>
</evidence>
<protein>
    <submittedName>
        <fullName evidence="2">Uncharacterized protein</fullName>
    </submittedName>
</protein>
<organism evidence="2 3">
    <name type="scientific">Eumeta variegata</name>
    <name type="common">Bagworm moth</name>
    <name type="synonym">Eumeta japonica</name>
    <dbReference type="NCBI Taxonomy" id="151549"/>
    <lineage>
        <taxon>Eukaryota</taxon>
        <taxon>Metazoa</taxon>
        <taxon>Ecdysozoa</taxon>
        <taxon>Arthropoda</taxon>
        <taxon>Hexapoda</taxon>
        <taxon>Insecta</taxon>
        <taxon>Pterygota</taxon>
        <taxon>Neoptera</taxon>
        <taxon>Endopterygota</taxon>
        <taxon>Lepidoptera</taxon>
        <taxon>Glossata</taxon>
        <taxon>Ditrysia</taxon>
        <taxon>Tineoidea</taxon>
        <taxon>Psychidae</taxon>
        <taxon>Oiketicinae</taxon>
        <taxon>Eumeta</taxon>
    </lineage>
</organism>
<keyword evidence="3" id="KW-1185">Reference proteome</keyword>
<feature type="region of interest" description="Disordered" evidence="1">
    <location>
        <begin position="210"/>
        <end position="254"/>
    </location>
</feature>
<name>A0A4C1VRY8_EUMVA</name>
<gene>
    <name evidence="2" type="ORF">EVAR_26030_1</name>
</gene>
<dbReference type="OrthoDB" id="10625817at2759"/>